<dbReference type="CDD" id="cd00090">
    <property type="entry name" value="HTH_ARSR"/>
    <property type="match status" value="1"/>
</dbReference>
<dbReference type="InterPro" id="IPR001034">
    <property type="entry name" value="DeoR_HTH"/>
</dbReference>
<keyword evidence="3" id="KW-0804">Transcription</keyword>
<dbReference type="SMART" id="SM01134">
    <property type="entry name" value="DeoRC"/>
    <property type="match status" value="1"/>
</dbReference>
<dbReference type="GO" id="GO:0003700">
    <property type="term" value="F:DNA-binding transcription factor activity"/>
    <property type="evidence" value="ECO:0007669"/>
    <property type="project" value="InterPro"/>
</dbReference>
<sequence>MAKKADIRRKNIVELLNQNGTMTITELSKHFDVSRETIRRDLQILRSSGNIKKWYGAVMPQNDFKILTVDRRLSQYQTQKQIIADDALKRIDQQTVIFIDAGSTALLLARKMMKLTGYTIITNSFPVINELATSNNQVISIGGKVDKLTFSAVGTQALGFLNKIKIDVSFLGTSGFAQHQGPTSNSFDDGEIKRKIIENSRLNIVLADSSKTSYSSLTSYADWHSIDYLITDDEIDDDSLKSLNEMTDVIIAKKSPNNLFH</sequence>
<evidence type="ECO:0000259" key="4">
    <source>
        <dbReference type="PROSITE" id="PS51000"/>
    </source>
</evidence>
<dbReference type="InterPro" id="IPR036388">
    <property type="entry name" value="WH-like_DNA-bd_sf"/>
</dbReference>
<dbReference type="EMBL" id="NIPR01000052">
    <property type="protein sequence ID" value="PMD68199.1"/>
    <property type="molecule type" value="Genomic_DNA"/>
</dbReference>
<dbReference type="GO" id="GO:0003677">
    <property type="term" value="F:DNA binding"/>
    <property type="evidence" value="ECO:0007669"/>
    <property type="project" value="UniProtKB-KW"/>
</dbReference>
<evidence type="ECO:0000313" key="5">
    <source>
        <dbReference type="EMBL" id="PMD68199.1"/>
    </source>
</evidence>
<dbReference type="OrthoDB" id="9798651at2"/>
<organism evidence="5 6">
    <name type="scientific">Companilactobacillus nuruki</name>
    <dbReference type="NCBI Taxonomy" id="1993540"/>
    <lineage>
        <taxon>Bacteria</taxon>
        <taxon>Bacillati</taxon>
        <taxon>Bacillota</taxon>
        <taxon>Bacilli</taxon>
        <taxon>Lactobacillales</taxon>
        <taxon>Lactobacillaceae</taxon>
        <taxon>Companilactobacillus</taxon>
    </lineage>
</organism>
<evidence type="ECO:0000313" key="6">
    <source>
        <dbReference type="Proteomes" id="UP000235649"/>
    </source>
</evidence>
<name>A0A2N7AS71_9LACO</name>
<dbReference type="AlphaFoldDB" id="A0A2N7AS71"/>
<dbReference type="Proteomes" id="UP000235649">
    <property type="component" value="Unassembled WGS sequence"/>
</dbReference>
<dbReference type="PROSITE" id="PS00894">
    <property type="entry name" value="HTH_DEOR_1"/>
    <property type="match status" value="1"/>
</dbReference>
<reference evidence="5 6" key="1">
    <citation type="submission" date="2017-05" db="EMBL/GenBank/DDBJ databases">
        <title>Lactobacillus nurukis nov., sp. nov., isolated from nuruk.</title>
        <authorList>
            <person name="Kim S.-J."/>
        </authorList>
    </citation>
    <scope>NUCLEOTIDE SEQUENCE [LARGE SCALE GENOMIC DNA]</scope>
    <source>
        <strain evidence="5 6">SYF10-1a</strain>
    </source>
</reference>
<protein>
    <submittedName>
        <fullName evidence="5">DeoR family transcriptional regulator</fullName>
    </submittedName>
</protein>
<dbReference type="InterPro" id="IPR018356">
    <property type="entry name" value="Tscrpt_reg_HTH_DeoR_CS"/>
</dbReference>
<dbReference type="RefSeq" id="WP_102196984.1">
    <property type="nucleotide sequence ID" value="NZ_NIPR01000052.1"/>
</dbReference>
<dbReference type="PROSITE" id="PS51000">
    <property type="entry name" value="HTH_DEOR_2"/>
    <property type="match status" value="1"/>
</dbReference>
<dbReference type="Gene3D" id="1.10.10.10">
    <property type="entry name" value="Winged helix-like DNA-binding domain superfamily/Winged helix DNA-binding domain"/>
    <property type="match status" value="1"/>
</dbReference>
<dbReference type="InterPro" id="IPR011991">
    <property type="entry name" value="ArsR-like_HTH"/>
</dbReference>
<keyword evidence="2" id="KW-0238">DNA-binding</keyword>
<dbReference type="InterPro" id="IPR014036">
    <property type="entry name" value="DeoR-like_C"/>
</dbReference>
<gene>
    <name evidence="5" type="ORF">CBP76_11410</name>
</gene>
<dbReference type="SUPFAM" id="SSF46785">
    <property type="entry name" value="Winged helix' DNA-binding domain"/>
    <property type="match status" value="1"/>
</dbReference>
<dbReference type="InterPro" id="IPR050313">
    <property type="entry name" value="Carb_Metab_HTH_regulators"/>
</dbReference>
<dbReference type="SMART" id="SM00420">
    <property type="entry name" value="HTH_DEOR"/>
    <property type="match status" value="1"/>
</dbReference>
<evidence type="ECO:0000256" key="3">
    <source>
        <dbReference type="ARBA" id="ARBA00023163"/>
    </source>
</evidence>
<dbReference type="SUPFAM" id="SSF100950">
    <property type="entry name" value="NagB/RpiA/CoA transferase-like"/>
    <property type="match status" value="1"/>
</dbReference>
<comment type="caution">
    <text evidence="5">The sequence shown here is derived from an EMBL/GenBank/DDBJ whole genome shotgun (WGS) entry which is preliminary data.</text>
</comment>
<evidence type="ECO:0000256" key="2">
    <source>
        <dbReference type="ARBA" id="ARBA00023125"/>
    </source>
</evidence>
<evidence type="ECO:0000256" key="1">
    <source>
        <dbReference type="ARBA" id="ARBA00023015"/>
    </source>
</evidence>
<dbReference type="InterPro" id="IPR036390">
    <property type="entry name" value="WH_DNA-bd_sf"/>
</dbReference>
<dbReference type="PANTHER" id="PTHR30363:SF44">
    <property type="entry name" value="AGA OPERON TRANSCRIPTIONAL REPRESSOR-RELATED"/>
    <property type="match status" value="1"/>
</dbReference>
<dbReference type="PANTHER" id="PTHR30363">
    <property type="entry name" value="HTH-TYPE TRANSCRIPTIONAL REGULATOR SRLR-RELATED"/>
    <property type="match status" value="1"/>
</dbReference>
<dbReference type="PRINTS" id="PR00037">
    <property type="entry name" value="HTHLACR"/>
</dbReference>
<keyword evidence="6" id="KW-1185">Reference proteome</keyword>
<dbReference type="InterPro" id="IPR037171">
    <property type="entry name" value="NagB/RpiA_transferase-like"/>
</dbReference>
<dbReference type="Gene3D" id="3.40.50.1360">
    <property type="match status" value="1"/>
</dbReference>
<proteinExistence type="predicted"/>
<dbReference type="Pfam" id="PF08220">
    <property type="entry name" value="HTH_DeoR"/>
    <property type="match status" value="1"/>
</dbReference>
<accession>A0A2N7AS71</accession>
<keyword evidence="1" id="KW-0805">Transcription regulation</keyword>
<feature type="domain" description="HTH deoR-type" evidence="4">
    <location>
        <begin position="5"/>
        <end position="60"/>
    </location>
</feature>
<dbReference type="Pfam" id="PF00455">
    <property type="entry name" value="DeoRC"/>
    <property type="match status" value="1"/>
</dbReference>